<reference evidence="2" key="1">
    <citation type="submission" date="2018-12" db="EMBL/GenBank/DDBJ databases">
        <title>Complete genome sequence of Paenibacillus sp. MBLB1234.</title>
        <authorList>
            <person name="Nam Y.-D."/>
            <person name="Kang J."/>
            <person name="Chung W.-H."/>
            <person name="Park Y.S."/>
        </authorList>
    </citation>
    <scope>NUCLEOTIDE SEQUENCE [LARGE SCALE GENOMIC DNA]</scope>
    <source>
        <strain evidence="2">MBLB1234</strain>
    </source>
</reference>
<dbReference type="KEGG" id="plut:EI981_20625"/>
<dbReference type="RefSeq" id="WP_127001418.1">
    <property type="nucleotide sequence ID" value="NZ_CP034346.1"/>
</dbReference>
<dbReference type="Proteomes" id="UP000270678">
    <property type="component" value="Chromosome"/>
</dbReference>
<evidence type="ECO:0000313" key="2">
    <source>
        <dbReference type="Proteomes" id="UP000270678"/>
    </source>
</evidence>
<protein>
    <submittedName>
        <fullName evidence="1">Uncharacterized protein</fullName>
    </submittedName>
</protein>
<dbReference type="AlphaFoldDB" id="A0A3S9V213"/>
<accession>A0A3S9V213</accession>
<evidence type="ECO:0000313" key="1">
    <source>
        <dbReference type="EMBL" id="AZS16625.1"/>
    </source>
</evidence>
<sequence length="177" mass="20613">MENNLLLEELKVAMLSEIQNAVRKVKLEPSEKVCYISLYGSDDEPVLSLITLGIKSYRDEMLKEGHGQILWYIWNSGEMPACYQIGLESVLPSFSEKQEEFKSLYGEERWGNLWELCQNTRFDVAYQLNHKNWDNITPVTDDFVVYSDWDDIDVENGDLKRSIPDEKIKLLKEKGLL</sequence>
<proteinExistence type="predicted"/>
<gene>
    <name evidence="1" type="ORF">EI981_20625</name>
</gene>
<dbReference type="EMBL" id="CP034346">
    <property type="protein sequence ID" value="AZS16625.1"/>
    <property type="molecule type" value="Genomic_DNA"/>
</dbReference>
<organism evidence="1 2">
    <name type="scientific">Paenibacillus lutimineralis</name>
    <dbReference type="NCBI Taxonomy" id="2707005"/>
    <lineage>
        <taxon>Bacteria</taxon>
        <taxon>Bacillati</taxon>
        <taxon>Bacillota</taxon>
        <taxon>Bacilli</taxon>
        <taxon>Bacillales</taxon>
        <taxon>Paenibacillaceae</taxon>
        <taxon>Paenibacillus</taxon>
    </lineage>
</organism>
<keyword evidence="2" id="KW-1185">Reference proteome</keyword>
<name>A0A3S9V213_9BACL</name>
<dbReference type="OrthoDB" id="2603950at2"/>